<evidence type="ECO:0000313" key="9">
    <source>
        <dbReference type="Proteomes" id="UP000619479"/>
    </source>
</evidence>
<reference evidence="8" key="1">
    <citation type="submission" date="2021-01" db="EMBL/GenBank/DDBJ databases">
        <title>Whole genome shotgun sequence of Actinoplanes cyaneus NBRC 14990.</title>
        <authorList>
            <person name="Komaki H."/>
            <person name="Tamura T."/>
        </authorList>
    </citation>
    <scope>NUCLEOTIDE SEQUENCE</scope>
    <source>
        <strain evidence="8">NBRC 14990</strain>
    </source>
</reference>
<dbReference type="AlphaFoldDB" id="A0A919MB71"/>
<dbReference type="InterPro" id="IPR015422">
    <property type="entry name" value="PyrdxlP-dep_Trfase_small"/>
</dbReference>
<evidence type="ECO:0000313" key="8">
    <source>
        <dbReference type="EMBL" id="GID69319.1"/>
    </source>
</evidence>
<comment type="similarity">
    <text evidence="2 6">Belongs to the trans-sulfuration enzymes family.</text>
</comment>
<dbReference type="InterPro" id="IPR015424">
    <property type="entry name" value="PyrdxlP-dep_Trfase"/>
</dbReference>
<dbReference type="GO" id="GO:0030170">
    <property type="term" value="F:pyridoxal phosphate binding"/>
    <property type="evidence" value="ECO:0007669"/>
    <property type="project" value="InterPro"/>
</dbReference>
<keyword evidence="4 5" id="KW-0663">Pyridoxal phosphate</keyword>
<evidence type="ECO:0000256" key="3">
    <source>
        <dbReference type="ARBA" id="ARBA00022679"/>
    </source>
</evidence>
<dbReference type="RefSeq" id="WP_239175488.1">
    <property type="nucleotide sequence ID" value="NZ_BAAAUC010000010.1"/>
</dbReference>
<evidence type="ECO:0008006" key="10">
    <source>
        <dbReference type="Google" id="ProtNLM"/>
    </source>
</evidence>
<organism evidence="8 9">
    <name type="scientific">Actinoplanes cyaneus</name>
    <dbReference type="NCBI Taxonomy" id="52696"/>
    <lineage>
        <taxon>Bacteria</taxon>
        <taxon>Bacillati</taxon>
        <taxon>Actinomycetota</taxon>
        <taxon>Actinomycetes</taxon>
        <taxon>Micromonosporales</taxon>
        <taxon>Micromonosporaceae</taxon>
        <taxon>Actinoplanes</taxon>
    </lineage>
</organism>
<dbReference type="CDD" id="cd00614">
    <property type="entry name" value="CGS_like"/>
    <property type="match status" value="1"/>
</dbReference>
<evidence type="ECO:0000256" key="7">
    <source>
        <dbReference type="SAM" id="MobiDB-lite"/>
    </source>
</evidence>
<dbReference type="GO" id="GO:0004124">
    <property type="term" value="F:cysteine synthase activity"/>
    <property type="evidence" value="ECO:0007669"/>
    <property type="project" value="TreeGrafter"/>
</dbReference>
<name>A0A919MB71_9ACTN</name>
<dbReference type="SUPFAM" id="SSF53383">
    <property type="entry name" value="PLP-dependent transferases"/>
    <property type="match status" value="1"/>
</dbReference>
<evidence type="ECO:0000256" key="2">
    <source>
        <dbReference type="ARBA" id="ARBA00009077"/>
    </source>
</evidence>
<feature type="compositionally biased region" description="Basic and acidic residues" evidence="7">
    <location>
        <begin position="1"/>
        <end position="13"/>
    </location>
</feature>
<dbReference type="FunFam" id="3.40.640.10:FF:000035">
    <property type="entry name" value="O-succinylhomoserine sulfhydrylase"/>
    <property type="match status" value="1"/>
</dbReference>
<feature type="compositionally biased region" description="Low complexity" evidence="7">
    <location>
        <begin position="433"/>
        <end position="452"/>
    </location>
</feature>
<dbReference type="Gene3D" id="3.90.1150.10">
    <property type="entry name" value="Aspartate Aminotransferase, domain 1"/>
    <property type="match status" value="1"/>
</dbReference>
<dbReference type="InterPro" id="IPR006235">
    <property type="entry name" value="OAc-hSer/O-AcSer_sulfhydrylase"/>
</dbReference>
<dbReference type="GO" id="GO:0019346">
    <property type="term" value="P:transsulfuration"/>
    <property type="evidence" value="ECO:0007669"/>
    <property type="project" value="InterPro"/>
</dbReference>
<dbReference type="EMBL" id="BOMH01000059">
    <property type="protein sequence ID" value="GID69319.1"/>
    <property type="molecule type" value="Genomic_DNA"/>
</dbReference>
<feature type="region of interest" description="Disordered" evidence="7">
    <location>
        <begin position="429"/>
        <end position="452"/>
    </location>
</feature>
<proteinExistence type="inferred from homology"/>
<keyword evidence="3" id="KW-0808">Transferase</keyword>
<protein>
    <recommendedName>
        <fullName evidence="10">O-acetylhomoserine aminocarboxypropyltransferase</fullName>
    </recommendedName>
</protein>
<feature type="modified residue" description="N6-(pyridoxal phosphate)lysine" evidence="5">
    <location>
        <position position="210"/>
    </location>
</feature>
<gene>
    <name evidence="8" type="ORF">Acy02nite_72000</name>
</gene>
<evidence type="ECO:0000256" key="6">
    <source>
        <dbReference type="RuleBase" id="RU362118"/>
    </source>
</evidence>
<dbReference type="InterPro" id="IPR015421">
    <property type="entry name" value="PyrdxlP-dep_Trfase_major"/>
</dbReference>
<evidence type="ECO:0000256" key="5">
    <source>
        <dbReference type="PIRSR" id="PIRSR001434-2"/>
    </source>
</evidence>
<dbReference type="GO" id="GO:0071269">
    <property type="term" value="P:L-homocysteine biosynthetic process"/>
    <property type="evidence" value="ECO:0007669"/>
    <property type="project" value="TreeGrafter"/>
</dbReference>
<sequence length="452" mass="48830">MSDDHEFGFETRQLHAGQRPDPNTGARAVPIFQTTSYVFEDPESAAAYFNLQEYGNTYSRIMNPTVAVFEERVASLEGGAGAVAFASGIAAQAAALFTLLQPGDHVVSSQALYGGTVNQLKHLFGKLNVDLTWVDPDDPEAWRKAVRPTTKAFFAETIGNPGGNVLDIATVAAIAHEHELPLIVDNTFATPYLCRPIEWGADIVIHSATKFLGGHGTSIGGVVVEAGTFDWSNGRFPVIAEPSPAYHGLKFHETFGTYGYLMKLRAETLRDLGGALSPFNAFLFLQGLETLSLRMERHVTNARRVAEFLDRHPRASNITYAGLPGSRYRQLVGKYLPLGPGAVFSFDCAGGRDGGQDLIRGVTLWSHLANVGDAKSLIIHPASTTHRQLSDDELRAAGVGPGTIRLSVGLESVDDLIWDLDQALNGLSEGRLSEGQPSEEQLSEGQLSEGQR</sequence>
<evidence type="ECO:0000256" key="1">
    <source>
        <dbReference type="ARBA" id="ARBA00001933"/>
    </source>
</evidence>
<keyword evidence="9" id="KW-1185">Reference proteome</keyword>
<dbReference type="PANTHER" id="PTHR43797:SF2">
    <property type="entry name" value="HOMOCYSTEINE_CYSTEINE SYNTHASE"/>
    <property type="match status" value="1"/>
</dbReference>
<dbReference type="Proteomes" id="UP000619479">
    <property type="component" value="Unassembled WGS sequence"/>
</dbReference>
<evidence type="ECO:0000256" key="4">
    <source>
        <dbReference type="ARBA" id="ARBA00022898"/>
    </source>
</evidence>
<dbReference type="PROSITE" id="PS00868">
    <property type="entry name" value="CYS_MET_METAB_PP"/>
    <property type="match status" value="1"/>
</dbReference>
<feature type="region of interest" description="Disordered" evidence="7">
    <location>
        <begin position="1"/>
        <end position="25"/>
    </location>
</feature>
<dbReference type="GO" id="GO:0003961">
    <property type="term" value="F:O-acetylhomoserine aminocarboxypropyltransferase activity"/>
    <property type="evidence" value="ECO:0007669"/>
    <property type="project" value="TreeGrafter"/>
</dbReference>
<dbReference type="NCBIfam" id="TIGR01326">
    <property type="entry name" value="OAH_OAS_sulfhy"/>
    <property type="match status" value="1"/>
</dbReference>
<comment type="caution">
    <text evidence="8">The sequence shown here is derived from an EMBL/GenBank/DDBJ whole genome shotgun (WGS) entry which is preliminary data.</text>
</comment>
<dbReference type="Gene3D" id="3.40.640.10">
    <property type="entry name" value="Type I PLP-dependent aspartate aminotransferase-like (Major domain)"/>
    <property type="match status" value="1"/>
</dbReference>
<comment type="cofactor">
    <cofactor evidence="1 6">
        <name>pyridoxal 5'-phosphate</name>
        <dbReference type="ChEBI" id="CHEBI:597326"/>
    </cofactor>
</comment>
<dbReference type="PIRSF" id="PIRSF001434">
    <property type="entry name" value="CGS"/>
    <property type="match status" value="1"/>
</dbReference>
<dbReference type="InterPro" id="IPR054542">
    <property type="entry name" value="Cys_met_metab_PP"/>
</dbReference>
<dbReference type="GO" id="GO:0005737">
    <property type="term" value="C:cytoplasm"/>
    <property type="evidence" value="ECO:0007669"/>
    <property type="project" value="TreeGrafter"/>
</dbReference>
<accession>A0A919MB71</accession>
<dbReference type="PANTHER" id="PTHR43797">
    <property type="entry name" value="HOMOCYSTEINE/CYSTEINE SYNTHASE"/>
    <property type="match status" value="1"/>
</dbReference>
<dbReference type="GO" id="GO:0006535">
    <property type="term" value="P:cysteine biosynthetic process from serine"/>
    <property type="evidence" value="ECO:0007669"/>
    <property type="project" value="TreeGrafter"/>
</dbReference>
<dbReference type="Pfam" id="PF01053">
    <property type="entry name" value="Cys_Met_Meta_PP"/>
    <property type="match status" value="1"/>
</dbReference>
<dbReference type="InterPro" id="IPR000277">
    <property type="entry name" value="Cys/Met-Metab_PyrdxlP-dep_enz"/>
</dbReference>